<evidence type="ECO:0000259" key="5">
    <source>
        <dbReference type="Pfam" id="PF07992"/>
    </source>
</evidence>
<dbReference type="PANTHER" id="PTHR43014:SF2">
    <property type="entry name" value="MERCURIC REDUCTASE"/>
    <property type="match status" value="1"/>
</dbReference>
<evidence type="ECO:0000259" key="4">
    <source>
        <dbReference type="Pfam" id="PF02852"/>
    </source>
</evidence>
<protein>
    <submittedName>
        <fullName evidence="6">Dihydrolipoamide dehydrogenase</fullName>
    </submittedName>
</protein>
<dbReference type="AlphaFoldDB" id="A0A485M0K3"/>
<dbReference type="InterPro" id="IPR036188">
    <property type="entry name" value="FAD/NAD-bd_sf"/>
</dbReference>
<feature type="domain" description="Pyridine nucleotide-disulphide oxidoreductase dimerisation" evidence="4">
    <location>
        <begin position="336"/>
        <end position="442"/>
    </location>
</feature>
<sequence>MEHVDVAVIGSGQGGVPFAVEMASQDRNVVLFERSRFGGSCINWGCTPSKAFLASAHAAGRARAAAGLGVRVRVDVDFPRVMDRVRGIRDRFAQSTQDRLEKSGVQTVRAEASFTRSGHIRAGDREYETSLTVIDTGSMPVIPPIPGLEEGPFLTYRSFWDLEALPDSILILGGGYTGLELGQGLSRLGSSVHIVEVNERILKRESPDVSVILTEALEEDGVRFSLGKSVQKVEYDRDIVRLHLEGGEVIAGDALLVVTGIEPCTAALNAPEAGIALDERGHVVVDEHLKTSRDGVYAIGEVAGQPAFTHVSWEDHRRLLAVLSGEERTRDDRVLAYAVFTEPQVARAGYSLEQAQQNGLRARNVVLDISDIARGIEWDQERGFYEMVIEEGTDRIIGATMVGYEVSELIHVFVDLMEAGADRQLLGKAQHIHPTYAEGLPTLARMFGG</sequence>
<dbReference type="Gene3D" id="3.30.390.30">
    <property type="match status" value="1"/>
</dbReference>
<gene>
    <name evidence="6" type="ORF">SCFA_1250006</name>
</gene>
<dbReference type="PANTHER" id="PTHR43014">
    <property type="entry name" value="MERCURIC REDUCTASE"/>
    <property type="match status" value="1"/>
</dbReference>
<dbReference type="InterPro" id="IPR001100">
    <property type="entry name" value="Pyr_nuc-diS_OxRdtase"/>
</dbReference>
<evidence type="ECO:0000256" key="1">
    <source>
        <dbReference type="ARBA" id="ARBA00007532"/>
    </source>
</evidence>
<keyword evidence="2" id="KW-0285">Flavoprotein</keyword>
<dbReference type="InterPro" id="IPR023753">
    <property type="entry name" value="FAD/NAD-binding_dom"/>
</dbReference>
<dbReference type="PRINTS" id="PR00411">
    <property type="entry name" value="PNDRDTASEI"/>
</dbReference>
<dbReference type="Pfam" id="PF07992">
    <property type="entry name" value="Pyr_redox_2"/>
    <property type="match status" value="1"/>
</dbReference>
<reference evidence="6" key="1">
    <citation type="submission" date="2019-03" db="EMBL/GenBank/DDBJ databases">
        <authorList>
            <person name="Hao L."/>
        </authorList>
    </citation>
    <scope>NUCLEOTIDE SEQUENCE</scope>
</reference>
<dbReference type="SUPFAM" id="SSF55424">
    <property type="entry name" value="FAD/NAD-linked reductases, dimerisation (C-terminal) domain"/>
    <property type="match status" value="1"/>
</dbReference>
<dbReference type="InterPro" id="IPR016156">
    <property type="entry name" value="FAD/NAD-linked_Rdtase_dimer_sf"/>
</dbReference>
<keyword evidence="3" id="KW-0274">FAD</keyword>
<dbReference type="PRINTS" id="PR00368">
    <property type="entry name" value="FADPNR"/>
</dbReference>
<dbReference type="PIRSF" id="PIRSF000350">
    <property type="entry name" value="Mercury_reductase_MerA"/>
    <property type="match status" value="1"/>
</dbReference>
<dbReference type="GO" id="GO:0050660">
    <property type="term" value="F:flavin adenine dinucleotide binding"/>
    <property type="evidence" value="ECO:0007669"/>
    <property type="project" value="TreeGrafter"/>
</dbReference>
<dbReference type="InterPro" id="IPR004099">
    <property type="entry name" value="Pyr_nucl-diS_OxRdtase_dimer"/>
</dbReference>
<evidence type="ECO:0000256" key="3">
    <source>
        <dbReference type="ARBA" id="ARBA00022827"/>
    </source>
</evidence>
<proteinExistence type="inferred from homology"/>
<organism evidence="6">
    <name type="scientific">anaerobic digester metagenome</name>
    <dbReference type="NCBI Taxonomy" id="1263854"/>
    <lineage>
        <taxon>unclassified sequences</taxon>
        <taxon>metagenomes</taxon>
        <taxon>ecological metagenomes</taxon>
    </lineage>
</organism>
<name>A0A485M0K3_9ZZZZ</name>
<dbReference type="SUPFAM" id="SSF51905">
    <property type="entry name" value="FAD/NAD(P)-binding domain"/>
    <property type="match status" value="1"/>
</dbReference>
<feature type="domain" description="FAD/NAD(P)-binding" evidence="5">
    <location>
        <begin position="5"/>
        <end position="313"/>
    </location>
</feature>
<dbReference type="GO" id="GO:0003955">
    <property type="term" value="F:NAD(P)H dehydrogenase (quinone) activity"/>
    <property type="evidence" value="ECO:0007669"/>
    <property type="project" value="TreeGrafter"/>
</dbReference>
<dbReference type="EMBL" id="CAADRM010000030">
    <property type="protein sequence ID" value="VFU12104.1"/>
    <property type="molecule type" value="Genomic_DNA"/>
</dbReference>
<comment type="similarity">
    <text evidence="1">Belongs to the class-I pyridine nucleotide-disulfide oxidoreductase family.</text>
</comment>
<dbReference type="Pfam" id="PF02852">
    <property type="entry name" value="Pyr_redox_dim"/>
    <property type="match status" value="1"/>
</dbReference>
<evidence type="ECO:0000313" key="6">
    <source>
        <dbReference type="EMBL" id="VFU12104.1"/>
    </source>
</evidence>
<evidence type="ECO:0000256" key="2">
    <source>
        <dbReference type="ARBA" id="ARBA00022630"/>
    </source>
</evidence>
<accession>A0A485M0K3</accession>
<dbReference type="Gene3D" id="3.50.50.60">
    <property type="entry name" value="FAD/NAD(P)-binding domain"/>
    <property type="match status" value="2"/>
</dbReference>